<evidence type="ECO:0000313" key="2">
    <source>
        <dbReference type="EMBL" id="GII59630.1"/>
    </source>
</evidence>
<dbReference type="PANTHER" id="PTHR43784">
    <property type="entry name" value="GDSL-LIKE LIPASE/ACYLHYDROLASE, PUTATIVE (AFU_ORTHOLOGUE AFUA_2G00820)-RELATED"/>
    <property type="match status" value="1"/>
</dbReference>
<keyword evidence="3" id="KW-1185">Reference proteome</keyword>
<dbReference type="InterPro" id="IPR036514">
    <property type="entry name" value="SGNH_hydro_sf"/>
</dbReference>
<dbReference type="GO" id="GO:0016787">
    <property type="term" value="F:hydrolase activity"/>
    <property type="evidence" value="ECO:0007669"/>
    <property type="project" value="UniProtKB-KW"/>
</dbReference>
<dbReference type="CDD" id="cd01832">
    <property type="entry name" value="SGNH_hydrolase_like_1"/>
    <property type="match status" value="1"/>
</dbReference>
<dbReference type="InterPro" id="IPR053140">
    <property type="entry name" value="GDSL_Rv0518-like"/>
</dbReference>
<dbReference type="Gene3D" id="3.40.50.1110">
    <property type="entry name" value="SGNH hydrolase"/>
    <property type="match status" value="1"/>
</dbReference>
<dbReference type="InterPro" id="IPR013830">
    <property type="entry name" value="SGNH_hydro"/>
</dbReference>
<keyword evidence="2" id="KW-0378">Hydrolase</keyword>
<comment type="caution">
    <text evidence="2">The sequence shown here is derived from an EMBL/GenBank/DDBJ whole genome shotgun (WGS) entry which is preliminary data.</text>
</comment>
<organism evidence="2 3">
    <name type="scientific">Planotetraspora thailandica</name>
    <dbReference type="NCBI Taxonomy" id="487172"/>
    <lineage>
        <taxon>Bacteria</taxon>
        <taxon>Bacillati</taxon>
        <taxon>Actinomycetota</taxon>
        <taxon>Actinomycetes</taxon>
        <taxon>Streptosporangiales</taxon>
        <taxon>Streptosporangiaceae</taxon>
        <taxon>Planotetraspora</taxon>
    </lineage>
</organism>
<feature type="domain" description="SGNH hydrolase-type esterase" evidence="1">
    <location>
        <begin position="8"/>
        <end position="184"/>
    </location>
</feature>
<proteinExistence type="predicted"/>
<dbReference type="Pfam" id="PF13472">
    <property type="entry name" value="Lipase_GDSL_2"/>
    <property type="match status" value="1"/>
</dbReference>
<evidence type="ECO:0000313" key="3">
    <source>
        <dbReference type="Proteomes" id="UP000605992"/>
    </source>
</evidence>
<reference evidence="2" key="1">
    <citation type="submission" date="2021-01" db="EMBL/GenBank/DDBJ databases">
        <title>Whole genome shotgun sequence of Planotetraspora thailandica NBRC 104271.</title>
        <authorList>
            <person name="Komaki H."/>
            <person name="Tamura T."/>
        </authorList>
    </citation>
    <scope>NUCLEOTIDE SEQUENCE</scope>
    <source>
        <strain evidence="2">NBRC 104271</strain>
    </source>
</reference>
<dbReference type="AlphaFoldDB" id="A0A8J3Y2D0"/>
<dbReference type="PANTHER" id="PTHR43784:SF2">
    <property type="entry name" value="GDSL-LIKE LIPASE_ACYLHYDROLASE, PUTATIVE (AFU_ORTHOLOGUE AFUA_2G00820)-RELATED"/>
    <property type="match status" value="1"/>
</dbReference>
<gene>
    <name evidence="2" type="ORF">Pth03_80190</name>
</gene>
<protein>
    <submittedName>
        <fullName evidence="2">SGNH hydrolase</fullName>
    </submittedName>
</protein>
<sequence>MTTTRMVALGDSVTAGLGDPLPGGEWRGYAALLAASLGPRGEVEFSNVATSGATSRDLAADQLPQALALRPTVASVLAGVNDTLRGRFEIASIAADIDAVVGGLCRTGATVLTIRLPDPGLMLGIPDLVRRPLTRRVRAINSILDHAARRYDTVHVDLASHPALYERRMWGVDRLHPSERGHRLLARLSAAELAKRGFPLDCMPDEEPTGAKPSAWASARWMAVEGTGWVVRRSRDFLPELARLVLSEAWHGVRGRSALLDERVRAELDPLLRGTAAPLPVPATEDACP</sequence>
<dbReference type="EMBL" id="BOOR01000091">
    <property type="protein sequence ID" value="GII59630.1"/>
    <property type="molecule type" value="Genomic_DNA"/>
</dbReference>
<evidence type="ECO:0000259" key="1">
    <source>
        <dbReference type="Pfam" id="PF13472"/>
    </source>
</evidence>
<name>A0A8J3Y2D0_9ACTN</name>
<dbReference type="RefSeq" id="WP_203949677.1">
    <property type="nucleotide sequence ID" value="NZ_BOOR01000091.1"/>
</dbReference>
<dbReference type="SUPFAM" id="SSF52266">
    <property type="entry name" value="SGNH hydrolase"/>
    <property type="match status" value="1"/>
</dbReference>
<accession>A0A8J3Y2D0</accession>
<dbReference type="Proteomes" id="UP000605992">
    <property type="component" value="Unassembled WGS sequence"/>
</dbReference>